<sequence length="633" mass="73431">MINLSSDGFFLFFKARQMASDQAFEKKLFRPLKKKLLFVVIIVSTIFTSIVVFIHFNYEYKDEVSNLDKKLQQIKTSTIPAMVSASWQEDRSYLNVQAESLITIKDIEKVTITNSDNIPIIIKTNLQESPSDEVRTYRYPLYYNHTYDNGTEYLGYLEITATTSYIKADLYKRIGFFVLAQFIKTFMISWIILLVFHYYINKNLEQIVKFIQNFNLNSVDENLLHIERKNKYKDEIDLLEDSINRMVKKIRHLNVEKERKISEQEKKIEMQKVSAINSSKMAALGEMAGGIAHEINNPLTVIHTKTRIMEKMIERGIPDSELFLKNTKSIIGTVDKISNVIQGLKDISKDASNEEKKDTVIRDLLENILNLCEEKIRNHNIDLICDLNAPYFQTHLNCYQIQLSQVFIILLNNSFDALEKRADKWIKIEASQNKKWYFLHFIDSGEGIDRAIADRMFQPFFTTKDVGKGTGLGLSFAYEVITKHGGEIYYDEHYQNTCFTIKLLLKERKSILVVDDDIDIREAICAYLKLEGYNTIEAQNGKKALEMVKDKKIEFVISDIRMPDGGGLFLLDELRKIDRVIPYVILVTGQADITREEAIKRGALDLLKKPLEMERIVGLIKFIENSYDEFIEV</sequence>
<evidence type="ECO:0000256" key="7">
    <source>
        <dbReference type="ARBA" id="ARBA00022840"/>
    </source>
</evidence>
<dbReference type="Pfam" id="PF17149">
    <property type="entry name" value="CHASE5"/>
    <property type="match status" value="1"/>
</dbReference>
<dbReference type="KEGG" id="bsto:C0V70_09905"/>
<keyword evidence="3 9" id="KW-0597">Phosphoprotein</keyword>
<evidence type="ECO:0000259" key="13">
    <source>
        <dbReference type="PROSITE" id="PS50110"/>
    </source>
</evidence>
<dbReference type="PRINTS" id="PR00344">
    <property type="entry name" value="BCTRLSENSOR"/>
</dbReference>
<evidence type="ECO:0000256" key="8">
    <source>
        <dbReference type="ARBA" id="ARBA00023012"/>
    </source>
</evidence>
<dbReference type="Proteomes" id="UP000235584">
    <property type="component" value="Chromosome"/>
</dbReference>
<evidence type="ECO:0000256" key="11">
    <source>
        <dbReference type="SAM" id="Phobius"/>
    </source>
</evidence>
<dbReference type="Pfam" id="PF00072">
    <property type="entry name" value="Response_reg"/>
    <property type="match status" value="1"/>
</dbReference>
<feature type="modified residue" description="4-aspartylphosphate" evidence="9">
    <location>
        <position position="559"/>
    </location>
</feature>
<keyword evidence="5" id="KW-0547">Nucleotide-binding</keyword>
<dbReference type="InterPro" id="IPR003594">
    <property type="entry name" value="HATPase_dom"/>
</dbReference>
<dbReference type="Gene3D" id="1.10.287.130">
    <property type="match status" value="1"/>
</dbReference>
<keyword evidence="8" id="KW-0902">Two-component regulatory system</keyword>
<keyword evidence="10" id="KW-0175">Coiled coil</keyword>
<dbReference type="InterPro" id="IPR036097">
    <property type="entry name" value="HisK_dim/P_sf"/>
</dbReference>
<organism evidence="14 15">
    <name type="scientific">Bacteriovorax stolpii</name>
    <name type="common">Bdellovibrio stolpii</name>
    <dbReference type="NCBI Taxonomy" id="960"/>
    <lineage>
        <taxon>Bacteria</taxon>
        <taxon>Pseudomonadati</taxon>
        <taxon>Bdellovibrionota</taxon>
        <taxon>Bacteriovoracia</taxon>
        <taxon>Bacteriovoracales</taxon>
        <taxon>Bacteriovoracaceae</taxon>
        <taxon>Bacteriovorax</taxon>
    </lineage>
</organism>
<dbReference type="SUPFAM" id="SSF52172">
    <property type="entry name" value="CheY-like"/>
    <property type="match status" value="1"/>
</dbReference>
<keyword evidence="7" id="KW-0067">ATP-binding</keyword>
<evidence type="ECO:0000256" key="4">
    <source>
        <dbReference type="ARBA" id="ARBA00022679"/>
    </source>
</evidence>
<reference evidence="14 15" key="1">
    <citation type="submission" date="2018-01" db="EMBL/GenBank/DDBJ databases">
        <title>Complete genome sequence of Bacteriovorax stolpii DSM12778.</title>
        <authorList>
            <person name="Tang B."/>
            <person name="Chang J."/>
        </authorList>
    </citation>
    <scope>NUCLEOTIDE SEQUENCE [LARGE SCALE GENOMIC DNA]</scope>
    <source>
        <strain evidence="14 15">DSM 12778</strain>
    </source>
</reference>
<feature type="transmembrane region" description="Helical" evidence="11">
    <location>
        <begin position="174"/>
        <end position="200"/>
    </location>
</feature>
<keyword evidence="11" id="KW-0812">Transmembrane</keyword>
<dbReference type="EC" id="2.7.13.3" evidence="2"/>
<dbReference type="GO" id="GO:0005524">
    <property type="term" value="F:ATP binding"/>
    <property type="evidence" value="ECO:0007669"/>
    <property type="project" value="UniProtKB-KW"/>
</dbReference>
<dbReference type="PROSITE" id="PS50109">
    <property type="entry name" value="HIS_KIN"/>
    <property type="match status" value="1"/>
</dbReference>
<evidence type="ECO:0000256" key="10">
    <source>
        <dbReference type="SAM" id="Coils"/>
    </source>
</evidence>
<dbReference type="InterPro" id="IPR036890">
    <property type="entry name" value="HATPase_C_sf"/>
</dbReference>
<dbReference type="CDD" id="cd00082">
    <property type="entry name" value="HisKA"/>
    <property type="match status" value="1"/>
</dbReference>
<dbReference type="InterPro" id="IPR001789">
    <property type="entry name" value="Sig_transdc_resp-reg_receiver"/>
</dbReference>
<evidence type="ECO:0000313" key="15">
    <source>
        <dbReference type="Proteomes" id="UP000235584"/>
    </source>
</evidence>
<feature type="coiled-coil region" evidence="10">
    <location>
        <begin position="229"/>
        <end position="267"/>
    </location>
</feature>
<dbReference type="GO" id="GO:0000155">
    <property type="term" value="F:phosphorelay sensor kinase activity"/>
    <property type="evidence" value="ECO:0007669"/>
    <property type="project" value="InterPro"/>
</dbReference>
<name>A0A2K9NSE2_BACTC</name>
<dbReference type="InterPro" id="IPR011006">
    <property type="entry name" value="CheY-like_superfamily"/>
</dbReference>
<evidence type="ECO:0000256" key="9">
    <source>
        <dbReference type="PROSITE-ProRule" id="PRU00169"/>
    </source>
</evidence>
<dbReference type="Pfam" id="PF02518">
    <property type="entry name" value="HATPase_c"/>
    <property type="match status" value="1"/>
</dbReference>
<dbReference type="InterPro" id="IPR033414">
    <property type="entry name" value="Sensor_dom"/>
</dbReference>
<dbReference type="SMART" id="SM00388">
    <property type="entry name" value="HisKA"/>
    <property type="match status" value="1"/>
</dbReference>
<dbReference type="PANTHER" id="PTHR43065">
    <property type="entry name" value="SENSOR HISTIDINE KINASE"/>
    <property type="match status" value="1"/>
</dbReference>
<dbReference type="InterPro" id="IPR005467">
    <property type="entry name" value="His_kinase_dom"/>
</dbReference>
<feature type="domain" description="Response regulatory" evidence="13">
    <location>
        <begin position="510"/>
        <end position="624"/>
    </location>
</feature>
<dbReference type="InterPro" id="IPR004358">
    <property type="entry name" value="Sig_transdc_His_kin-like_C"/>
</dbReference>
<evidence type="ECO:0000256" key="6">
    <source>
        <dbReference type="ARBA" id="ARBA00022777"/>
    </source>
</evidence>
<gene>
    <name evidence="14" type="ORF">C0V70_09905</name>
</gene>
<dbReference type="Gene3D" id="3.30.565.10">
    <property type="entry name" value="Histidine kinase-like ATPase, C-terminal domain"/>
    <property type="match status" value="1"/>
</dbReference>
<dbReference type="AlphaFoldDB" id="A0A2K9NSE2"/>
<evidence type="ECO:0000256" key="2">
    <source>
        <dbReference type="ARBA" id="ARBA00012438"/>
    </source>
</evidence>
<keyword evidence="4" id="KW-0808">Transferase</keyword>
<evidence type="ECO:0000256" key="1">
    <source>
        <dbReference type="ARBA" id="ARBA00000085"/>
    </source>
</evidence>
<dbReference type="SMART" id="SM00448">
    <property type="entry name" value="REC"/>
    <property type="match status" value="1"/>
</dbReference>
<feature type="domain" description="Histidine kinase" evidence="12">
    <location>
        <begin position="290"/>
        <end position="507"/>
    </location>
</feature>
<evidence type="ECO:0000259" key="12">
    <source>
        <dbReference type="PROSITE" id="PS50109"/>
    </source>
</evidence>
<dbReference type="SMART" id="SM00387">
    <property type="entry name" value="HATPase_c"/>
    <property type="match status" value="1"/>
</dbReference>
<dbReference type="Pfam" id="PF00512">
    <property type="entry name" value="HisKA"/>
    <property type="match status" value="1"/>
</dbReference>
<keyword evidence="6" id="KW-0418">Kinase</keyword>
<protein>
    <recommendedName>
        <fullName evidence="2">histidine kinase</fullName>
        <ecNumber evidence="2">2.7.13.3</ecNumber>
    </recommendedName>
</protein>
<keyword evidence="11" id="KW-1133">Transmembrane helix</keyword>
<dbReference type="Gene3D" id="3.40.50.2300">
    <property type="match status" value="1"/>
</dbReference>
<dbReference type="InterPro" id="IPR003661">
    <property type="entry name" value="HisK_dim/P_dom"/>
</dbReference>
<comment type="catalytic activity">
    <reaction evidence="1">
        <text>ATP + protein L-histidine = ADP + protein N-phospho-L-histidine.</text>
        <dbReference type="EC" id="2.7.13.3"/>
    </reaction>
</comment>
<dbReference type="EMBL" id="CP025704">
    <property type="protein sequence ID" value="AUN98412.1"/>
    <property type="molecule type" value="Genomic_DNA"/>
</dbReference>
<feature type="transmembrane region" description="Helical" evidence="11">
    <location>
        <begin position="36"/>
        <end position="58"/>
    </location>
</feature>
<evidence type="ECO:0000313" key="14">
    <source>
        <dbReference type="EMBL" id="AUN98412.1"/>
    </source>
</evidence>
<evidence type="ECO:0000256" key="5">
    <source>
        <dbReference type="ARBA" id="ARBA00022741"/>
    </source>
</evidence>
<dbReference type="SUPFAM" id="SSF55874">
    <property type="entry name" value="ATPase domain of HSP90 chaperone/DNA topoisomerase II/histidine kinase"/>
    <property type="match status" value="1"/>
</dbReference>
<dbReference type="PROSITE" id="PS50110">
    <property type="entry name" value="RESPONSE_REGULATORY"/>
    <property type="match status" value="1"/>
</dbReference>
<proteinExistence type="predicted"/>
<keyword evidence="15" id="KW-1185">Reference proteome</keyword>
<evidence type="ECO:0000256" key="3">
    <source>
        <dbReference type="ARBA" id="ARBA00022553"/>
    </source>
</evidence>
<accession>A0A2K9NSE2</accession>
<dbReference type="PANTHER" id="PTHR43065:SF46">
    <property type="entry name" value="C4-DICARBOXYLATE TRANSPORT SENSOR PROTEIN DCTB"/>
    <property type="match status" value="1"/>
</dbReference>
<keyword evidence="11" id="KW-0472">Membrane</keyword>
<dbReference type="SUPFAM" id="SSF47384">
    <property type="entry name" value="Homodimeric domain of signal transducing histidine kinase"/>
    <property type="match status" value="1"/>
</dbReference>